<dbReference type="Pfam" id="PF04531">
    <property type="entry name" value="Phage_holin_1"/>
    <property type="match status" value="1"/>
</dbReference>
<evidence type="ECO:0000313" key="3">
    <source>
        <dbReference type="Proteomes" id="UP000034166"/>
    </source>
</evidence>
<keyword evidence="1" id="KW-0472">Membrane</keyword>
<sequence>MINWGVRFKNRSWVLAVLSQVMLVIQVIFQALNALGLTEFQLSQQIQGEILALTNGAFIIMSMLGLIQDPTTRGIKDSVRACKYRKPN</sequence>
<dbReference type="InterPro" id="IPR006485">
    <property type="entry name" value="Phage-like_holin"/>
</dbReference>
<dbReference type="Proteomes" id="UP000034166">
    <property type="component" value="Unassembled WGS sequence"/>
</dbReference>
<keyword evidence="1" id="KW-0812">Transmembrane</keyword>
<dbReference type="AlphaFoldDB" id="A0A0M2SWG8"/>
<gene>
    <name evidence="2" type="ORF">WQ57_07865</name>
</gene>
<reference evidence="2 3" key="1">
    <citation type="submission" date="2015-04" db="EMBL/GenBank/DDBJ databases">
        <title>Taxonomic description and genome sequence of Bacillus campisalis sp. nov., a novel member of the genus Bacillus isolated from solar saltern.</title>
        <authorList>
            <person name="Mathan Kumar R."/>
            <person name="Kaur G."/>
            <person name="Kumar A."/>
            <person name="Singh N.K."/>
            <person name="Kaur N."/>
            <person name="Kumar N."/>
            <person name="Mayilraj S."/>
        </authorList>
    </citation>
    <scope>NUCLEOTIDE SEQUENCE [LARGE SCALE GENOMIC DNA]</scope>
    <source>
        <strain evidence="2 3">SA2-6</strain>
    </source>
</reference>
<keyword evidence="3" id="KW-1185">Reference proteome</keyword>
<dbReference type="NCBIfam" id="TIGR01598">
    <property type="entry name" value="holin_phiLC3"/>
    <property type="match status" value="1"/>
</dbReference>
<feature type="transmembrane region" description="Helical" evidence="1">
    <location>
        <begin position="12"/>
        <end position="30"/>
    </location>
</feature>
<evidence type="ECO:0000313" key="2">
    <source>
        <dbReference type="EMBL" id="KKK38513.1"/>
    </source>
</evidence>
<keyword evidence="1" id="KW-1133">Transmembrane helix</keyword>
<dbReference type="EMBL" id="LAYY01000007">
    <property type="protein sequence ID" value="KKK38513.1"/>
    <property type="molecule type" value="Genomic_DNA"/>
</dbReference>
<protein>
    <submittedName>
        <fullName evidence="2">Holin</fullName>
    </submittedName>
</protein>
<name>A0A0M2SWG8_9BACI</name>
<dbReference type="OrthoDB" id="3176072at2"/>
<accession>A0A0M2SWG8</accession>
<feature type="transmembrane region" description="Helical" evidence="1">
    <location>
        <begin position="50"/>
        <end position="67"/>
    </location>
</feature>
<comment type="caution">
    <text evidence="2">The sequence shown here is derived from an EMBL/GenBank/DDBJ whole genome shotgun (WGS) entry which is preliminary data.</text>
</comment>
<organism evidence="2 3">
    <name type="scientific">Mesobacillus campisalis</name>
    <dbReference type="NCBI Taxonomy" id="1408103"/>
    <lineage>
        <taxon>Bacteria</taxon>
        <taxon>Bacillati</taxon>
        <taxon>Bacillota</taxon>
        <taxon>Bacilli</taxon>
        <taxon>Bacillales</taxon>
        <taxon>Bacillaceae</taxon>
        <taxon>Mesobacillus</taxon>
    </lineage>
</organism>
<evidence type="ECO:0000256" key="1">
    <source>
        <dbReference type="SAM" id="Phobius"/>
    </source>
</evidence>
<dbReference type="PATRIC" id="fig|1408103.3.peg.1774"/>
<proteinExistence type="predicted"/>